<name>S7W8H2_SPRLO</name>
<keyword evidence="1" id="KW-0472">Membrane</keyword>
<protein>
    <submittedName>
        <fullName evidence="2">Uncharacterized protein</fullName>
    </submittedName>
</protein>
<evidence type="ECO:0000313" key="2">
    <source>
        <dbReference type="EMBL" id="EPR79156.1"/>
    </source>
</evidence>
<dbReference type="EMBL" id="ATCN01000382">
    <property type="protein sequence ID" value="EPR79156.1"/>
    <property type="molecule type" value="Genomic_DNA"/>
</dbReference>
<reference evidence="3" key="1">
    <citation type="journal article" date="2013" name="PLoS Genet.">
        <title>The genome of Spraguea lophii and the basis of host-microsporidian interactions.</title>
        <authorList>
            <person name="Campbell S.E."/>
            <person name="Williams T.A."/>
            <person name="Yousuf A."/>
            <person name="Soanes D.M."/>
            <person name="Paszkiewicz K.H."/>
            <person name="Williams B.A.P."/>
        </authorList>
    </citation>
    <scope>NUCLEOTIDE SEQUENCE [LARGE SCALE GENOMIC DNA]</scope>
    <source>
        <strain evidence="3">42_110</strain>
    </source>
</reference>
<gene>
    <name evidence="2" type="ORF">SLOPH_2560</name>
</gene>
<dbReference type="AlphaFoldDB" id="S7W8H2"/>
<sequence length="145" mass="17305">MIKPFQIVFFILYYLIKLLMLKTMESFINDVFLKIMSIILDIILASIILSSYILKNHQQFTNISDIIIDAYKKNIILYNTLVILLLTLTYYIFSLIIFLPIKYFNILIVLDNYHSDRLIVFDYPYEKIHNVNEKNRDKIGRAVQQ</sequence>
<keyword evidence="1" id="KW-0812">Transmembrane</keyword>
<keyword evidence="1" id="KW-1133">Transmembrane helix</keyword>
<dbReference type="HOGENOM" id="CLU_1791566_0_0_1"/>
<feature type="transmembrane region" description="Helical" evidence="1">
    <location>
        <begin position="31"/>
        <end position="54"/>
    </location>
</feature>
<dbReference type="VEuPathDB" id="MicrosporidiaDB:SLOPH_2560"/>
<comment type="caution">
    <text evidence="2">The sequence shown here is derived from an EMBL/GenBank/DDBJ whole genome shotgun (WGS) entry which is preliminary data.</text>
</comment>
<evidence type="ECO:0000313" key="3">
    <source>
        <dbReference type="Proteomes" id="UP000014978"/>
    </source>
</evidence>
<accession>S7W8H2</accession>
<feature type="transmembrane region" description="Helical" evidence="1">
    <location>
        <begin position="7"/>
        <end position="25"/>
    </location>
</feature>
<feature type="non-terminal residue" evidence="2">
    <location>
        <position position="145"/>
    </location>
</feature>
<feature type="transmembrane region" description="Helical" evidence="1">
    <location>
        <begin position="75"/>
        <end position="101"/>
    </location>
</feature>
<organism evidence="2 3">
    <name type="scientific">Spraguea lophii (strain 42_110)</name>
    <name type="common">Microsporidian parasite</name>
    <dbReference type="NCBI Taxonomy" id="1358809"/>
    <lineage>
        <taxon>Eukaryota</taxon>
        <taxon>Fungi</taxon>
        <taxon>Fungi incertae sedis</taxon>
        <taxon>Microsporidia</taxon>
        <taxon>Spragueidae</taxon>
        <taxon>Spraguea</taxon>
    </lineage>
</organism>
<proteinExistence type="predicted"/>
<evidence type="ECO:0000256" key="1">
    <source>
        <dbReference type="SAM" id="Phobius"/>
    </source>
</evidence>
<dbReference type="Proteomes" id="UP000014978">
    <property type="component" value="Unassembled WGS sequence"/>
</dbReference>
<dbReference type="InParanoid" id="S7W8H2"/>
<keyword evidence="3" id="KW-1185">Reference proteome</keyword>